<evidence type="ECO:0000313" key="2">
    <source>
        <dbReference type="EnsemblPlants" id="KEH17072"/>
    </source>
</evidence>
<dbReference type="HOGENOM" id="CLU_1930703_0_0_1"/>
<name>A0A072TI31_MEDTR</name>
<protein>
    <submittedName>
        <fullName evidence="1 2">Uncharacterized protein</fullName>
    </submittedName>
</protein>
<keyword evidence="3" id="KW-1185">Reference proteome</keyword>
<proteinExistence type="predicted"/>
<reference evidence="1 3" key="2">
    <citation type="journal article" date="2014" name="BMC Genomics">
        <title>An improved genome release (version Mt4.0) for the model legume Medicago truncatula.</title>
        <authorList>
            <person name="Tang H."/>
            <person name="Krishnakumar V."/>
            <person name="Bidwell S."/>
            <person name="Rosen B."/>
            <person name="Chan A."/>
            <person name="Zhou S."/>
            <person name="Gentzbittel L."/>
            <person name="Childs K.L."/>
            <person name="Yandell M."/>
            <person name="Gundlach H."/>
            <person name="Mayer K.F."/>
            <person name="Schwartz D.C."/>
            <person name="Town C.D."/>
        </authorList>
    </citation>
    <scope>GENOME REANNOTATION</scope>
    <source>
        <strain evidence="1">A17</strain>
        <strain evidence="2 3">cv. Jemalong A17</strain>
    </source>
</reference>
<reference evidence="2" key="3">
    <citation type="submission" date="2015-06" db="UniProtKB">
        <authorList>
            <consortium name="EnsemblPlants"/>
        </authorList>
    </citation>
    <scope>IDENTIFICATION</scope>
    <source>
        <strain evidence="2">cv. Jemalong A17</strain>
    </source>
</reference>
<gene>
    <name evidence="1" type="ORF">MTR_0047s0100</name>
</gene>
<reference evidence="1 3" key="1">
    <citation type="journal article" date="2011" name="Nature">
        <title>The Medicago genome provides insight into the evolution of rhizobial symbioses.</title>
        <authorList>
            <person name="Young N.D."/>
            <person name="Debelle F."/>
            <person name="Oldroyd G.E."/>
            <person name="Geurts R."/>
            <person name="Cannon S.B."/>
            <person name="Udvardi M.K."/>
            <person name="Benedito V.A."/>
            <person name="Mayer K.F."/>
            <person name="Gouzy J."/>
            <person name="Schoof H."/>
            <person name="Van de Peer Y."/>
            <person name="Proost S."/>
            <person name="Cook D.R."/>
            <person name="Meyers B.C."/>
            <person name="Spannagl M."/>
            <person name="Cheung F."/>
            <person name="De Mita S."/>
            <person name="Krishnakumar V."/>
            <person name="Gundlach H."/>
            <person name="Zhou S."/>
            <person name="Mudge J."/>
            <person name="Bharti A.K."/>
            <person name="Murray J.D."/>
            <person name="Naoumkina M.A."/>
            <person name="Rosen B."/>
            <person name="Silverstein K.A."/>
            <person name="Tang H."/>
            <person name="Rombauts S."/>
            <person name="Zhao P.X."/>
            <person name="Zhou P."/>
            <person name="Barbe V."/>
            <person name="Bardou P."/>
            <person name="Bechner M."/>
            <person name="Bellec A."/>
            <person name="Berger A."/>
            <person name="Berges H."/>
            <person name="Bidwell S."/>
            <person name="Bisseling T."/>
            <person name="Choisne N."/>
            <person name="Couloux A."/>
            <person name="Denny R."/>
            <person name="Deshpande S."/>
            <person name="Dai X."/>
            <person name="Doyle J.J."/>
            <person name="Dudez A.M."/>
            <person name="Farmer A.D."/>
            <person name="Fouteau S."/>
            <person name="Franken C."/>
            <person name="Gibelin C."/>
            <person name="Gish J."/>
            <person name="Goldstein S."/>
            <person name="Gonzalez A.J."/>
            <person name="Green P.J."/>
            <person name="Hallab A."/>
            <person name="Hartog M."/>
            <person name="Hua A."/>
            <person name="Humphray S.J."/>
            <person name="Jeong D.H."/>
            <person name="Jing Y."/>
            <person name="Jocker A."/>
            <person name="Kenton S.M."/>
            <person name="Kim D.J."/>
            <person name="Klee K."/>
            <person name="Lai H."/>
            <person name="Lang C."/>
            <person name="Lin S."/>
            <person name="Macmil S.L."/>
            <person name="Magdelenat G."/>
            <person name="Matthews L."/>
            <person name="McCorrison J."/>
            <person name="Monaghan E.L."/>
            <person name="Mun J.H."/>
            <person name="Najar F.Z."/>
            <person name="Nicholson C."/>
            <person name="Noirot C."/>
            <person name="O'Bleness M."/>
            <person name="Paule C.R."/>
            <person name="Poulain J."/>
            <person name="Prion F."/>
            <person name="Qin B."/>
            <person name="Qu C."/>
            <person name="Retzel E.F."/>
            <person name="Riddle C."/>
            <person name="Sallet E."/>
            <person name="Samain S."/>
            <person name="Samson N."/>
            <person name="Sanders I."/>
            <person name="Saurat O."/>
            <person name="Scarpelli C."/>
            <person name="Schiex T."/>
            <person name="Segurens B."/>
            <person name="Severin A.J."/>
            <person name="Sherrier D.J."/>
            <person name="Shi R."/>
            <person name="Sims S."/>
            <person name="Singer S.R."/>
            <person name="Sinharoy S."/>
            <person name="Sterck L."/>
            <person name="Viollet A."/>
            <person name="Wang B.B."/>
            <person name="Wang K."/>
            <person name="Wang M."/>
            <person name="Wang X."/>
            <person name="Warfsmann J."/>
            <person name="Weissenbach J."/>
            <person name="White D.D."/>
            <person name="White J.D."/>
            <person name="Wiley G.B."/>
            <person name="Wincker P."/>
            <person name="Xing Y."/>
            <person name="Yang L."/>
            <person name="Yao Z."/>
            <person name="Ying F."/>
            <person name="Zhai J."/>
            <person name="Zhou L."/>
            <person name="Zuber A."/>
            <person name="Denarie J."/>
            <person name="Dixon R.A."/>
            <person name="May G.D."/>
            <person name="Schwartz D.C."/>
            <person name="Rogers J."/>
            <person name="Quetier F."/>
            <person name="Town C.D."/>
            <person name="Roe B.A."/>
        </authorList>
    </citation>
    <scope>NUCLEOTIDE SEQUENCE [LARGE SCALE GENOMIC DNA]</scope>
    <source>
        <strain evidence="1">A17</strain>
        <strain evidence="2 3">cv. Jemalong A17</strain>
    </source>
</reference>
<organism evidence="1 3">
    <name type="scientific">Medicago truncatula</name>
    <name type="common">Barrel medic</name>
    <name type="synonym">Medicago tribuloides</name>
    <dbReference type="NCBI Taxonomy" id="3880"/>
    <lineage>
        <taxon>Eukaryota</taxon>
        <taxon>Viridiplantae</taxon>
        <taxon>Streptophyta</taxon>
        <taxon>Embryophyta</taxon>
        <taxon>Tracheophyta</taxon>
        <taxon>Spermatophyta</taxon>
        <taxon>Magnoliopsida</taxon>
        <taxon>eudicotyledons</taxon>
        <taxon>Gunneridae</taxon>
        <taxon>Pentapetalae</taxon>
        <taxon>rosids</taxon>
        <taxon>fabids</taxon>
        <taxon>Fabales</taxon>
        <taxon>Fabaceae</taxon>
        <taxon>Papilionoideae</taxon>
        <taxon>50 kb inversion clade</taxon>
        <taxon>NPAAA clade</taxon>
        <taxon>Hologalegina</taxon>
        <taxon>IRL clade</taxon>
        <taxon>Trifolieae</taxon>
        <taxon>Medicago</taxon>
    </lineage>
</organism>
<dbReference type="AlphaFoldDB" id="A0A072TI31"/>
<dbReference type="Proteomes" id="UP000002051">
    <property type="component" value="Unassembled WGS sequence"/>
</dbReference>
<evidence type="ECO:0000313" key="3">
    <source>
        <dbReference type="Proteomes" id="UP000002051"/>
    </source>
</evidence>
<dbReference type="EMBL" id="KL402772">
    <property type="protein sequence ID" value="KEH17072.1"/>
    <property type="molecule type" value="Genomic_DNA"/>
</dbReference>
<accession>A0A072TI31</accession>
<dbReference type="EnsemblPlants" id="KEH17072">
    <property type="protein sequence ID" value="KEH17072"/>
    <property type="gene ID" value="MTR_0047s0100"/>
</dbReference>
<sequence length="131" mass="14906">MAITSIDSKLEVTNGNCISEIAGDNGRSEIAEDDLSNNKSKERLGKGIRMFSRDWKKGQKNLGFKGWVKNDEKETSEKRIPLIEDGEEGFQVGECRTMVNRISYSIDGRVHDSEWRLVVLGMERPCEVRVR</sequence>
<evidence type="ECO:0000313" key="1">
    <source>
        <dbReference type="EMBL" id="KEH17072.1"/>
    </source>
</evidence>